<accession>A0A9W7IMD1</accession>
<dbReference type="EMBL" id="BSYR01000034">
    <property type="protein sequence ID" value="GMI99224.1"/>
    <property type="molecule type" value="Genomic_DNA"/>
</dbReference>
<comment type="caution">
    <text evidence="1">The sequence shown here is derived from an EMBL/GenBank/DDBJ whole genome shotgun (WGS) entry which is preliminary data.</text>
</comment>
<dbReference type="AlphaFoldDB" id="A0A9W7IMD1"/>
<protein>
    <submittedName>
        <fullName evidence="1">Uncharacterized protein</fullName>
    </submittedName>
</protein>
<reference evidence="1" key="1">
    <citation type="submission" date="2023-05" db="EMBL/GenBank/DDBJ databases">
        <title>Genome and transcriptome analyses reveal genes involved in the formation of fine ridges on petal epidermal cells in Hibiscus trionum.</title>
        <authorList>
            <person name="Koshimizu S."/>
            <person name="Masuda S."/>
            <person name="Ishii T."/>
            <person name="Shirasu K."/>
            <person name="Hoshino A."/>
            <person name="Arita M."/>
        </authorList>
    </citation>
    <scope>NUCLEOTIDE SEQUENCE</scope>
    <source>
        <strain evidence="1">Hamamatsu line</strain>
    </source>
</reference>
<sequence length="94" mass="10350">MDVVSGESSTEETELESPRSVVLQMKKKVERLVLHTQVLRIREEDSHLGDAVGGDFSENITGRRRINVVLVSKPILPSSPLSGKNSVKKGHAMQ</sequence>
<dbReference type="OrthoDB" id="1649103at2759"/>
<dbReference type="Proteomes" id="UP001165190">
    <property type="component" value="Unassembled WGS sequence"/>
</dbReference>
<proteinExistence type="predicted"/>
<keyword evidence="2" id="KW-1185">Reference proteome</keyword>
<gene>
    <name evidence="1" type="ORF">HRI_003591700</name>
</gene>
<name>A0A9W7IMD1_HIBTR</name>
<evidence type="ECO:0000313" key="2">
    <source>
        <dbReference type="Proteomes" id="UP001165190"/>
    </source>
</evidence>
<evidence type="ECO:0000313" key="1">
    <source>
        <dbReference type="EMBL" id="GMI99224.1"/>
    </source>
</evidence>
<organism evidence="1 2">
    <name type="scientific">Hibiscus trionum</name>
    <name type="common">Flower of an hour</name>
    <dbReference type="NCBI Taxonomy" id="183268"/>
    <lineage>
        <taxon>Eukaryota</taxon>
        <taxon>Viridiplantae</taxon>
        <taxon>Streptophyta</taxon>
        <taxon>Embryophyta</taxon>
        <taxon>Tracheophyta</taxon>
        <taxon>Spermatophyta</taxon>
        <taxon>Magnoliopsida</taxon>
        <taxon>eudicotyledons</taxon>
        <taxon>Gunneridae</taxon>
        <taxon>Pentapetalae</taxon>
        <taxon>rosids</taxon>
        <taxon>malvids</taxon>
        <taxon>Malvales</taxon>
        <taxon>Malvaceae</taxon>
        <taxon>Malvoideae</taxon>
        <taxon>Hibiscus</taxon>
    </lineage>
</organism>